<dbReference type="GO" id="GO:0004497">
    <property type="term" value="F:monooxygenase activity"/>
    <property type="evidence" value="ECO:0007669"/>
    <property type="project" value="UniProtKB-KW"/>
</dbReference>
<dbReference type="Pfam" id="PF00296">
    <property type="entry name" value="Bac_luciferase"/>
    <property type="match status" value="1"/>
</dbReference>
<dbReference type="RefSeq" id="WP_150084869.1">
    <property type="nucleotide sequence ID" value="NZ_VWRN01000073.1"/>
</dbReference>
<dbReference type="PANTHER" id="PTHR30011:SF16">
    <property type="entry name" value="C2H2 FINGER DOMAIN TRANSCRIPTION FACTOR (EUROFUNG)-RELATED"/>
    <property type="match status" value="1"/>
</dbReference>
<dbReference type="Proteomes" id="UP000324324">
    <property type="component" value="Unassembled WGS sequence"/>
</dbReference>
<dbReference type="InterPro" id="IPR011251">
    <property type="entry name" value="Luciferase-like_dom"/>
</dbReference>
<organism evidence="6 7">
    <name type="scientific">Cupriavidus cauae</name>
    <dbReference type="NCBI Taxonomy" id="2608999"/>
    <lineage>
        <taxon>Bacteria</taxon>
        <taxon>Pseudomonadati</taxon>
        <taxon>Pseudomonadota</taxon>
        <taxon>Betaproteobacteria</taxon>
        <taxon>Burkholderiales</taxon>
        <taxon>Burkholderiaceae</taxon>
        <taxon>Cupriavidus</taxon>
    </lineage>
</organism>
<dbReference type="EC" id="1.-.-.-" evidence="6"/>
<name>A0A5M8A1M6_9BURK</name>
<dbReference type="PANTHER" id="PTHR30011">
    <property type="entry name" value="ALKANESULFONATE MONOOXYGENASE-RELATED"/>
    <property type="match status" value="1"/>
</dbReference>
<dbReference type="InterPro" id="IPR020020">
    <property type="entry name" value="Luciferase-type_oxidoreductase"/>
</dbReference>
<evidence type="ECO:0000313" key="6">
    <source>
        <dbReference type="EMBL" id="KAA6115866.1"/>
    </source>
</evidence>
<reference evidence="6 7" key="1">
    <citation type="submission" date="2019-09" db="EMBL/GenBank/DDBJ databases">
        <title>Isolation of a novel species in the genus Cupriavidus from patients with sepsis using whole genome sequencing.</title>
        <authorList>
            <person name="Kweon O.J."/>
            <person name="Lee M.-K."/>
        </authorList>
    </citation>
    <scope>NUCLEOTIDE SEQUENCE [LARGE SCALE GENOMIC DNA]</scope>
    <source>
        <strain evidence="6 7">MKL-01</strain>
    </source>
</reference>
<protein>
    <submittedName>
        <fullName evidence="6">TIGR03571 family LLM class oxidoreductase</fullName>
        <ecNumber evidence="6">1.-.-.-</ecNumber>
    </submittedName>
</protein>
<comment type="caution">
    <text evidence="6">The sequence shown here is derived from an EMBL/GenBank/DDBJ whole genome shotgun (WGS) entry which is preliminary data.</text>
</comment>
<evidence type="ECO:0000256" key="4">
    <source>
        <dbReference type="ARBA" id="ARBA00023033"/>
    </source>
</evidence>
<evidence type="ECO:0000256" key="1">
    <source>
        <dbReference type="ARBA" id="ARBA00022630"/>
    </source>
</evidence>
<evidence type="ECO:0000313" key="7">
    <source>
        <dbReference type="Proteomes" id="UP000324324"/>
    </source>
</evidence>
<keyword evidence="3 6" id="KW-0560">Oxidoreductase</keyword>
<dbReference type="EMBL" id="VWRN01000073">
    <property type="protein sequence ID" value="KAA6115866.1"/>
    <property type="molecule type" value="Genomic_DNA"/>
</dbReference>
<dbReference type="SUPFAM" id="SSF51679">
    <property type="entry name" value="Bacterial luciferase-like"/>
    <property type="match status" value="1"/>
</dbReference>
<gene>
    <name evidence="6" type="ORF">F1599_25000</name>
</gene>
<dbReference type="InterPro" id="IPR051260">
    <property type="entry name" value="Diverse_substr_monoxygenases"/>
</dbReference>
<dbReference type="AlphaFoldDB" id="A0A5M8A1M6"/>
<dbReference type="GO" id="GO:0016705">
    <property type="term" value="F:oxidoreductase activity, acting on paired donors, with incorporation or reduction of molecular oxygen"/>
    <property type="evidence" value="ECO:0007669"/>
    <property type="project" value="InterPro"/>
</dbReference>
<evidence type="ECO:0000256" key="3">
    <source>
        <dbReference type="ARBA" id="ARBA00023002"/>
    </source>
</evidence>
<keyword evidence="1" id="KW-0285">Flavoprotein</keyword>
<keyword evidence="2" id="KW-0288">FMN</keyword>
<keyword evidence="7" id="KW-1185">Reference proteome</keyword>
<dbReference type="NCBIfam" id="TIGR03571">
    <property type="entry name" value="lucif_BA3436"/>
    <property type="match status" value="1"/>
</dbReference>
<sequence length="323" mass="35173">MSDFSTSPLQQSAASALFREHELSIGLVMPLLREGQTVPDYAAQLDLAQRADAAGFRALWVRDVPLNSADYPDPIGHLDPWVFLGGLATRTRRVMLVSGAVVLPLRHPLHIAKAAISVQELSGGRFVLGLGSGDRPPEYAAFGQDGNARRELFRQHWEVVGAAVGLPSHVVPDREADDGTAFYLLPRQQRAVPLLAVGSGGQSVDWIARHAIGWMTYHRDPATQRDRHSMWRAACERTAPGRFRAFGVAVRLELSENALEPPTALNLGYRTGAQPLVAILEEMRAAGVHHVALNITNSQRPVAEVIDELAQAVLPAFHHGENA</sequence>
<evidence type="ECO:0000259" key="5">
    <source>
        <dbReference type="Pfam" id="PF00296"/>
    </source>
</evidence>
<evidence type="ECO:0000256" key="2">
    <source>
        <dbReference type="ARBA" id="ARBA00022643"/>
    </source>
</evidence>
<dbReference type="Gene3D" id="3.20.20.30">
    <property type="entry name" value="Luciferase-like domain"/>
    <property type="match status" value="1"/>
</dbReference>
<feature type="domain" description="Luciferase-like" evidence="5">
    <location>
        <begin position="37"/>
        <end position="238"/>
    </location>
</feature>
<accession>A0A5M8A1M6</accession>
<proteinExistence type="predicted"/>
<keyword evidence="4" id="KW-0503">Monooxygenase</keyword>
<dbReference type="InterPro" id="IPR036661">
    <property type="entry name" value="Luciferase-like_sf"/>
</dbReference>